<dbReference type="Gene3D" id="3.40.605.10">
    <property type="entry name" value="Aldehyde Dehydrogenase, Chain A, domain 1"/>
    <property type="match status" value="1"/>
</dbReference>
<evidence type="ECO:0000256" key="3">
    <source>
        <dbReference type="ARBA" id="ARBA00022605"/>
    </source>
</evidence>
<feature type="compositionally biased region" description="Basic and acidic residues" evidence="8">
    <location>
        <begin position="752"/>
        <end position="769"/>
    </location>
</feature>
<dbReference type="EC" id="1.2.1.41" evidence="2"/>
<feature type="domain" description="3'-5' exonuclease" evidence="9">
    <location>
        <begin position="415"/>
        <end position="608"/>
    </location>
</feature>
<dbReference type="GO" id="GO:0008408">
    <property type="term" value="F:3'-5' exonuclease activity"/>
    <property type="evidence" value="ECO:0007669"/>
    <property type="project" value="InterPro"/>
</dbReference>
<comment type="caution">
    <text evidence="10">The sequence shown here is derived from an EMBL/GenBank/DDBJ whole genome shotgun (WGS) entry which is preliminary data.</text>
</comment>
<dbReference type="InterPro" id="IPR015590">
    <property type="entry name" value="Aldehyde_DH_dom"/>
</dbReference>
<dbReference type="InterPro" id="IPR016161">
    <property type="entry name" value="Ald_DH/histidinol_DH"/>
</dbReference>
<keyword evidence="5" id="KW-0521">NADP</keyword>
<protein>
    <recommendedName>
        <fullName evidence="2">glutamate-5-semialdehyde dehydrogenase</fullName>
        <ecNumber evidence="2">1.2.1.41</ecNumber>
    </recommendedName>
</protein>
<evidence type="ECO:0000256" key="1">
    <source>
        <dbReference type="ARBA" id="ARBA00004985"/>
    </source>
</evidence>
<dbReference type="InterPro" id="IPR012337">
    <property type="entry name" value="RNaseH-like_sf"/>
</dbReference>
<dbReference type="InterPro" id="IPR016162">
    <property type="entry name" value="Ald_DH_N"/>
</dbReference>
<organism evidence="10 11">
    <name type="scientific">Perkinsus olseni</name>
    <name type="common">Perkinsus atlanticus</name>
    <dbReference type="NCBI Taxonomy" id="32597"/>
    <lineage>
        <taxon>Eukaryota</taxon>
        <taxon>Sar</taxon>
        <taxon>Alveolata</taxon>
        <taxon>Perkinsozoa</taxon>
        <taxon>Perkinsea</taxon>
        <taxon>Perkinsida</taxon>
        <taxon>Perkinsidae</taxon>
        <taxon>Perkinsus</taxon>
    </lineage>
</organism>
<dbReference type="Gene3D" id="3.40.309.10">
    <property type="entry name" value="Aldehyde Dehydrogenase, Chain A, domain 2"/>
    <property type="match status" value="1"/>
</dbReference>
<dbReference type="GO" id="GO:0004350">
    <property type="term" value="F:glutamate-5-semialdehyde dehydrogenase activity"/>
    <property type="evidence" value="ECO:0007669"/>
    <property type="project" value="UniProtKB-EC"/>
</dbReference>
<evidence type="ECO:0000256" key="6">
    <source>
        <dbReference type="ARBA" id="ARBA00023002"/>
    </source>
</evidence>
<evidence type="ECO:0000313" key="11">
    <source>
        <dbReference type="Proteomes" id="UP000541610"/>
    </source>
</evidence>
<dbReference type="HAMAP" id="MF_00412">
    <property type="entry name" value="ProA"/>
    <property type="match status" value="1"/>
</dbReference>
<dbReference type="InterPro" id="IPR002562">
    <property type="entry name" value="3'-5'_exonuclease_dom"/>
</dbReference>
<dbReference type="EMBL" id="JABANP010000048">
    <property type="protein sequence ID" value="KAF4693223.1"/>
    <property type="molecule type" value="Genomic_DNA"/>
</dbReference>
<dbReference type="SUPFAM" id="SSF53720">
    <property type="entry name" value="ALDH-like"/>
    <property type="match status" value="1"/>
</dbReference>
<dbReference type="OrthoDB" id="1934954at2759"/>
<dbReference type="InterPro" id="IPR020593">
    <property type="entry name" value="G-glutamylP_reductase_CS"/>
</dbReference>
<keyword evidence="4" id="KW-0641">Proline biosynthesis</keyword>
<reference evidence="10 11" key="1">
    <citation type="submission" date="2020-04" db="EMBL/GenBank/DDBJ databases">
        <title>Perkinsus olseni comparative genomics.</title>
        <authorList>
            <person name="Bogema D.R."/>
        </authorList>
    </citation>
    <scope>NUCLEOTIDE SEQUENCE [LARGE SCALE GENOMIC DNA]</scope>
    <source>
        <strain evidence="10">00978-12</strain>
    </source>
</reference>
<dbReference type="GO" id="GO:0003676">
    <property type="term" value="F:nucleic acid binding"/>
    <property type="evidence" value="ECO:0007669"/>
    <property type="project" value="InterPro"/>
</dbReference>
<dbReference type="Pfam" id="PF00171">
    <property type="entry name" value="Aldedh"/>
    <property type="match status" value="1"/>
</dbReference>
<name>A0A7J6PAM9_PEROL</name>
<evidence type="ECO:0000256" key="2">
    <source>
        <dbReference type="ARBA" id="ARBA00013002"/>
    </source>
</evidence>
<comment type="pathway">
    <text evidence="1">Amino-acid biosynthesis; L-proline biosynthesis; L-glutamate 5-semialdehyde from L-glutamate: step 2/2.</text>
</comment>
<feature type="region of interest" description="Disordered" evidence="8">
    <location>
        <begin position="741"/>
        <end position="784"/>
    </location>
</feature>
<evidence type="ECO:0000313" key="10">
    <source>
        <dbReference type="EMBL" id="KAF4693223.1"/>
    </source>
</evidence>
<evidence type="ECO:0000256" key="4">
    <source>
        <dbReference type="ARBA" id="ARBA00022650"/>
    </source>
</evidence>
<dbReference type="Pfam" id="PF01612">
    <property type="entry name" value="DNA_pol_A_exo1"/>
    <property type="match status" value="1"/>
</dbReference>
<keyword evidence="3" id="KW-0028">Amino-acid biosynthesis</keyword>
<dbReference type="PROSITE" id="PS01223">
    <property type="entry name" value="PROA"/>
    <property type="match status" value="1"/>
</dbReference>
<evidence type="ECO:0000259" key="9">
    <source>
        <dbReference type="SMART" id="SM00474"/>
    </source>
</evidence>
<comment type="catalytic activity">
    <reaction evidence="7">
        <text>L-glutamate 5-semialdehyde + phosphate + NADP(+) = L-glutamyl 5-phosphate + NADPH + H(+)</text>
        <dbReference type="Rhea" id="RHEA:19541"/>
        <dbReference type="ChEBI" id="CHEBI:15378"/>
        <dbReference type="ChEBI" id="CHEBI:43474"/>
        <dbReference type="ChEBI" id="CHEBI:57783"/>
        <dbReference type="ChEBI" id="CHEBI:58066"/>
        <dbReference type="ChEBI" id="CHEBI:58274"/>
        <dbReference type="ChEBI" id="CHEBI:58349"/>
        <dbReference type="EC" id="1.2.1.41"/>
    </reaction>
</comment>
<dbReference type="GO" id="GO:0006139">
    <property type="term" value="P:nucleobase-containing compound metabolic process"/>
    <property type="evidence" value="ECO:0007669"/>
    <property type="project" value="InterPro"/>
</dbReference>
<dbReference type="UniPathway" id="UPA00098">
    <property type="reaction ID" value="UER00360"/>
</dbReference>
<dbReference type="SMART" id="SM00474">
    <property type="entry name" value="35EXOc"/>
    <property type="match status" value="1"/>
</dbReference>
<evidence type="ECO:0000256" key="5">
    <source>
        <dbReference type="ARBA" id="ARBA00022857"/>
    </source>
</evidence>
<dbReference type="SUPFAM" id="SSF53098">
    <property type="entry name" value="Ribonuclease H-like"/>
    <property type="match status" value="1"/>
</dbReference>
<proteinExistence type="inferred from homology"/>
<dbReference type="AlphaFoldDB" id="A0A7J6PAM9"/>
<dbReference type="PANTHER" id="PTHR11063">
    <property type="entry name" value="GLUTAMATE SEMIALDEHYDE DEHYDROGENASE"/>
    <property type="match status" value="1"/>
</dbReference>
<dbReference type="InterPro" id="IPR016163">
    <property type="entry name" value="Ald_DH_C"/>
</dbReference>
<dbReference type="Proteomes" id="UP000541610">
    <property type="component" value="Unassembled WGS sequence"/>
</dbReference>
<sequence length="784" mass="86247">MSNSNADSLTECAMATRRAGRRLASTSIGERNAMLAAIRSNLLAKKEELLAANRTDMEAAQKDVAAGKLSPTLYKRLDLSGSKWNSLIAGLETVMSLKDPLGKVTYSHEMTEDGLRLYRLTCPIGVVLVIFEARPEAAVQIASLCIKSGNALLLKGGSEAKNSNAAIVEAIREAIEPFGMADAVQSIDSRSAVDELLRMDEYIDVVVPRGSNSLVKYIKSHTSIPVLGHADGICHTYIHSKADPDMAIKVTVDAKTQYPAVCNATETTVHGDSTVLKILGGAREGLVEARGNDFDTEWCSLECSMHVVPSLDAAVDHINVHGSHHTDCIITGDPEAADEFMRKVDSAGVYWNASTRFADGFRYGFGAEVGVSTNRIHARGPMGLEGLTICKYRLYGNGHTVTDYGDKLLPPSEEPLPGKDETELREISAEKAREVASALGKEEVIGVDCEGVMLGRFGQLCTIQIATERGDTFMFDACRDGVAQALAPLLSNSSVLKVFHDCREDSSALYHQHGITLECVFDTQATMLVGDRTDHQTSYWELVRQLLFDAEEEPSDGTLGDDPKFKALMAEDPELWRRRPLPQDIVNYALSGCLHLIPLYHAIQTKYLTSAEAMTDAIGYSDHWVSYRHLNPQLKSAADVIKPPAEGVSPCQSFQSSRSSVWLSYDYDGSCRDAGELFWKLNAAPRVGFTTNPRPLQRFRDVAIGDIVDVCVSKVSWNGRFLYLDRYDHDYSYYDRSLRPRNDKVGTASQDPHQERSTKTALNWEEKGHKSNTSARKSGTNRDE</sequence>
<dbReference type="Gene3D" id="3.30.420.10">
    <property type="entry name" value="Ribonuclease H-like superfamily/Ribonuclease H"/>
    <property type="match status" value="1"/>
</dbReference>
<keyword evidence="6" id="KW-0560">Oxidoreductase</keyword>
<dbReference type="CDD" id="cd07079">
    <property type="entry name" value="ALDH_F18-19_ProA-GPR"/>
    <property type="match status" value="1"/>
</dbReference>
<dbReference type="GO" id="GO:0055129">
    <property type="term" value="P:L-proline biosynthetic process"/>
    <property type="evidence" value="ECO:0007669"/>
    <property type="project" value="UniProtKB-UniPathway"/>
</dbReference>
<dbReference type="InterPro" id="IPR000965">
    <property type="entry name" value="GPR_dom"/>
</dbReference>
<dbReference type="InterPro" id="IPR036397">
    <property type="entry name" value="RNaseH_sf"/>
</dbReference>
<dbReference type="PANTHER" id="PTHR11063:SF8">
    <property type="entry name" value="DELTA-1-PYRROLINE-5-CARBOXYLATE SYNTHASE"/>
    <property type="match status" value="1"/>
</dbReference>
<accession>A0A7J6PAM9</accession>
<gene>
    <name evidence="10" type="ORF">FOZ60_011449</name>
</gene>
<evidence type="ECO:0000256" key="8">
    <source>
        <dbReference type="SAM" id="MobiDB-lite"/>
    </source>
</evidence>
<evidence type="ECO:0000256" key="7">
    <source>
        <dbReference type="ARBA" id="ARBA00049024"/>
    </source>
</evidence>